<evidence type="ECO:0000256" key="4">
    <source>
        <dbReference type="ARBA" id="ARBA00023136"/>
    </source>
</evidence>
<feature type="transmembrane region" description="Helical" evidence="5">
    <location>
        <begin position="340"/>
        <end position="357"/>
    </location>
</feature>
<name>A0A7W2ITR7_9VIBR</name>
<dbReference type="PANTHER" id="PTHR37422:SF13">
    <property type="entry name" value="LIPOPOLYSACCHARIDE BIOSYNTHESIS PROTEIN PA4999-RELATED"/>
    <property type="match status" value="1"/>
</dbReference>
<evidence type="ECO:0000256" key="2">
    <source>
        <dbReference type="ARBA" id="ARBA00022692"/>
    </source>
</evidence>
<evidence type="ECO:0000256" key="5">
    <source>
        <dbReference type="SAM" id="Phobius"/>
    </source>
</evidence>
<reference evidence="7 8" key="1">
    <citation type="submission" date="2020-07" db="EMBL/GenBank/DDBJ databases">
        <title>Vibrio marinisediminis sp. nov., isolated from marine sediment.</title>
        <authorList>
            <person name="Ji X."/>
        </authorList>
    </citation>
    <scope>NUCLEOTIDE SEQUENCE [LARGE SCALE GENOMIC DNA]</scope>
    <source>
        <strain evidence="7 8">404</strain>
    </source>
</reference>
<dbReference type="AlphaFoldDB" id="A0A7W2ITR7"/>
<dbReference type="GO" id="GO:0016020">
    <property type="term" value="C:membrane"/>
    <property type="evidence" value="ECO:0007669"/>
    <property type="project" value="UniProtKB-SubCell"/>
</dbReference>
<feature type="transmembrane region" description="Helical" evidence="5">
    <location>
        <begin position="61"/>
        <end position="79"/>
    </location>
</feature>
<comment type="subcellular location">
    <subcellularLocation>
        <location evidence="1">Membrane</location>
        <topology evidence="1">Multi-pass membrane protein</topology>
    </subcellularLocation>
</comment>
<feature type="transmembrane region" description="Helical" evidence="5">
    <location>
        <begin position="369"/>
        <end position="387"/>
    </location>
</feature>
<gene>
    <name evidence="7" type="ORF">H2O73_10710</name>
</gene>
<proteinExistence type="predicted"/>
<feature type="transmembrane region" description="Helical" evidence="5">
    <location>
        <begin position="12"/>
        <end position="29"/>
    </location>
</feature>
<sequence length="417" mass="46496">MNLLKPINLINHRAWLYFFLVFVVSLVTSKAGMNILGPILALCSISTFVIYWKEIPSIAKIIFISCVSLYSIGLTGAYLTDASSDLSRFSQKNIFLLFLPFISLILSKKANREISSYLFIAACTISSIASIYNLVVVNDFNTSIRVHGFLEFSRHINALMLGVAFITLLLNQGLGNRLQKNILLLSLVLSVISLMLSGTRGGWLAFALMFTFISIIYLRRYIPHLILTVFIIAVGLNQLFPIQSEAIYQRILSISNTTTNTSNTARIKMWRGGIEYLTFQKEHDTTKFLFGSGMVSSDANYHGFINSLSKEDASPFVNGDEINGGSDFHNAAIDLTIKSGVIYSALLFFGVMTIFSLSFKNNIRENDPVISSVNAYFIALFTLMPFYSLLQDYSALTITFSFSLILGKIIEVSQNES</sequence>
<feature type="domain" description="O-antigen ligase-related" evidence="6">
    <location>
        <begin position="186"/>
        <end position="342"/>
    </location>
</feature>
<dbReference type="InterPro" id="IPR051533">
    <property type="entry name" value="WaaL-like"/>
</dbReference>
<dbReference type="Proteomes" id="UP000571701">
    <property type="component" value="Unassembled WGS sequence"/>
</dbReference>
<keyword evidence="3 5" id="KW-1133">Transmembrane helix</keyword>
<dbReference type="Pfam" id="PF04932">
    <property type="entry name" value="Wzy_C"/>
    <property type="match status" value="1"/>
</dbReference>
<evidence type="ECO:0000259" key="6">
    <source>
        <dbReference type="Pfam" id="PF04932"/>
    </source>
</evidence>
<keyword evidence="4 5" id="KW-0472">Membrane</keyword>
<feature type="transmembrane region" description="Helical" evidence="5">
    <location>
        <begin position="225"/>
        <end position="242"/>
    </location>
</feature>
<feature type="transmembrane region" description="Helical" evidence="5">
    <location>
        <begin position="114"/>
        <end position="135"/>
    </location>
</feature>
<dbReference type="RefSeq" id="WP_182108836.1">
    <property type="nucleotide sequence ID" value="NZ_JACFYF010000005.1"/>
</dbReference>
<feature type="transmembrane region" description="Helical" evidence="5">
    <location>
        <begin position="155"/>
        <end position="174"/>
    </location>
</feature>
<evidence type="ECO:0000313" key="8">
    <source>
        <dbReference type="Proteomes" id="UP000571701"/>
    </source>
</evidence>
<dbReference type="PANTHER" id="PTHR37422">
    <property type="entry name" value="TEICHURONIC ACID BIOSYNTHESIS PROTEIN TUAE"/>
    <property type="match status" value="1"/>
</dbReference>
<evidence type="ECO:0000256" key="1">
    <source>
        <dbReference type="ARBA" id="ARBA00004141"/>
    </source>
</evidence>
<dbReference type="InterPro" id="IPR007016">
    <property type="entry name" value="O-antigen_ligase-rel_domated"/>
</dbReference>
<evidence type="ECO:0000256" key="3">
    <source>
        <dbReference type="ARBA" id="ARBA00022989"/>
    </source>
</evidence>
<accession>A0A7W2ITR7</accession>
<comment type="caution">
    <text evidence="7">The sequence shown here is derived from an EMBL/GenBank/DDBJ whole genome shotgun (WGS) entry which is preliminary data.</text>
</comment>
<feature type="transmembrane region" description="Helical" evidence="5">
    <location>
        <begin position="91"/>
        <end position="107"/>
    </location>
</feature>
<keyword evidence="8" id="KW-1185">Reference proteome</keyword>
<organism evidence="7 8">
    <name type="scientific">Vibrio marinisediminis</name>
    <dbReference type="NCBI Taxonomy" id="2758441"/>
    <lineage>
        <taxon>Bacteria</taxon>
        <taxon>Pseudomonadati</taxon>
        <taxon>Pseudomonadota</taxon>
        <taxon>Gammaproteobacteria</taxon>
        <taxon>Vibrionales</taxon>
        <taxon>Vibrionaceae</taxon>
        <taxon>Vibrio</taxon>
    </lineage>
</organism>
<dbReference type="EMBL" id="JACFYF010000005">
    <property type="protein sequence ID" value="MBA5762816.1"/>
    <property type="molecule type" value="Genomic_DNA"/>
</dbReference>
<feature type="transmembrane region" description="Helical" evidence="5">
    <location>
        <begin position="181"/>
        <end position="196"/>
    </location>
</feature>
<dbReference type="GO" id="GO:0016874">
    <property type="term" value="F:ligase activity"/>
    <property type="evidence" value="ECO:0007669"/>
    <property type="project" value="UniProtKB-KW"/>
</dbReference>
<protein>
    <submittedName>
        <fullName evidence="7">O-antigen ligase family protein</fullName>
    </submittedName>
</protein>
<keyword evidence="7" id="KW-0436">Ligase</keyword>
<keyword evidence="2 5" id="KW-0812">Transmembrane</keyword>
<evidence type="ECO:0000313" key="7">
    <source>
        <dbReference type="EMBL" id="MBA5762816.1"/>
    </source>
</evidence>